<comment type="caution">
    <text evidence="1">The sequence shown here is derived from an EMBL/GenBank/DDBJ whole genome shotgun (WGS) entry which is preliminary data.</text>
</comment>
<accession>U3A971</accession>
<dbReference type="EMBL" id="BATA01000001">
    <property type="protein sequence ID" value="GAD51298.1"/>
    <property type="molecule type" value="Genomic_DNA"/>
</dbReference>
<sequence>MAGAFPIPVASRREPWSGGYPEFVFAVDVRAVTRRARASG</sequence>
<evidence type="ECO:0000313" key="2">
    <source>
        <dbReference type="Proteomes" id="UP000016986"/>
    </source>
</evidence>
<name>U3A971_9EURY</name>
<keyword evidence="2" id="KW-1185">Reference proteome</keyword>
<reference evidence="1 2" key="1">
    <citation type="submission" date="2013-09" db="EMBL/GenBank/DDBJ databases">
        <title>Whole genome sequencing of Halarchaeum acidiphilum strain MH1-52-1.</title>
        <authorList>
            <person name="Shimane Y."/>
            <person name="Minegishi H."/>
            <person name="Nishi S."/>
            <person name="Echigo A."/>
            <person name="Shuto A."/>
            <person name="Konishi M."/>
            <person name="Ito T."/>
            <person name="Ohkuma M."/>
            <person name="Ohta Y."/>
            <person name="Nagano Y."/>
            <person name="Tsubouchi T."/>
            <person name="Mori K."/>
            <person name="Usui K."/>
            <person name="Kamekura M."/>
            <person name="Usami R."/>
            <person name="Takaki Y."/>
            <person name="Hatada Y."/>
        </authorList>
    </citation>
    <scope>NUCLEOTIDE SEQUENCE [LARGE SCALE GENOMIC DNA]</scope>
    <source>
        <strain evidence="1 2">JCM 16109</strain>
    </source>
</reference>
<dbReference type="AlphaFoldDB" id="U3A971"/>
<organism evidence="1 2">
    <name type="scientific">Halarchaeum acidiphilum MH1-52-1</name>
    <dbReference type="NCBI Taxonomy" id="1261545"/>
    <lineage>
        <taxon>Archaea</taxon>
        <taxon>Methanobacteriati</taxon>
        <taxon>Methanobacteriota</taxon>
        <taxon>Stenosarchaea group</taxon>
        <taxon>Halobacteria</taxon>
        <taxon>Halobacteriales</taxon>
        <taxon>Halobacteriaceae</taxon>
    </lineage>
</organism>
<gene>
    <name evidence="1" type="ORF">MBEHAL_0058</name>
</gene>
<protein>
    <submittedName>
        <fullName evidence="1">Uncharacterized protein</fullName>
    </submittedName>
</protein>
<evidence type="ECO:0000313" key="1">
    <source>
        <dbReference type="EMBL" id="GAD51298.1"/>
    </source>
</evidence>
<dbReference type="Proteomes" id="UP000016986">
    <property type="component" value="Unassembled WGS sequence"/>
</dbReference>
<proteinExistence type="predicted"/>